<feature type="transmembrane region" description="Helical" evidence="6">
    <location>
        <begin position="160"/>
        <end position="178"/>
    </location>
</feature>
<dbReference type="Pfam" id="PF00892">
    <property type="entry name" value="EamA"/>
    <property type="match status" value="2"/>
</dbReference>
<dbReference type="InterPro" id="IPR037185">
    <property type="entry name" value="EmrE-like"/>
</dbReference>
<feature type="transmembrane region" description="Helical" evidence="6">
    <location>
        <begin position="218"/>
        <end position="238"/>
    </location>
</feature>
<dbReference type="InterPro" id="IPR000620">
    <property type="entry name" value="EamA_dom"/>
</dbReference>
<feature type="domain" description="EamA" evidence="7">
    <location>
        <begin position="156"/>
        <end position="290"/>
    </location>
</feature>
<evidence type="ECO:0000256" key="6">
    <source>
        <dbReference type="SAM" id="Phobius"/>
    </source>
</evidence>
<evidence type="ECO:0000256" key="1">
    <source>
        <dbReference type="ARBA" id="ARBA00004651"/>
    </source>
</evidence>
<dbReference type="SUPFAM" id="SSF103481">
    <property type="entry name" value="Multidrug resistance efflux transporter EmrE"/>
    <property type="match status" value="2"/>
</dbReference>
<reference evidence="8" key="1">
    <citation type="journal article" date="2013" name="PLoS ONE">
        <title>Metagenomic insights into the carbohydrate-active enzymes carried by the microorganisms adhering to solid digesta in the rumen of cows.</title>
        <authorList>
            <person name="Wang L."/>
            <person name="Hatem A."/>
            <person name="Catalyurek U.V."/>
            <person name="Morrison M."/>
            <person name="Yu Z."/>
        </authorList>
    </citation>
    <scope>NUCLEOTIDE SEQUENCE</scope>
</reference>
<feature type="transmembrane region" description="Helical" evidence="6">
    <location>
        <begin position="20"/>
        <end position="38"/>
    </location>
</feature>
<keyword evidence="5 6" id="KW-0472">Membrane</keyword>
<evidence type="ECO:0000259" key="7">
    <source>
        <dbReference type="Pfam" id="PF00892"/>
    </source>
</evidence>
<feature type="transmembrane region" description="Helical" evidence="6">
    <location>
        <begin position="105"/>
        <end position="123"/>
    </location>
</feature>
<evidence type="ECO:0000313" key="8">
    <source>
        <dbReference type="EMBL" id="AHF26040.1"/>
    </source>
</evidence>
<evidence type="ECO:0000256" key="2">
    <source>
        <dbReference type="ARBA" id="ARBA00022475"/>
    </source>
</evidence>
<feature type="transmembrane region" description="Helical" evidence="6">
    <location>
        <begin position="185"/>
        <end position="206"/>
    </location>
</feature>
<keyword evidence="4 6" id="KW-1133">Transmembrane helix</keyword>
<dbReference type="InterPro" id="IPR051258">
    <property type="entry name" value="Diverse_Substrate_Transporter"/>
</dbReference>
<feature type="transmembrane region" description="Helical" evidence="6">
    <location>
        <begin position="130"/>
        <end position="148"/>
    </location>
</feature>
<proteinExistence type="predicted"/>
<dbReference type="EMBL" id="KC246863">
    <property type="protein sequence ID" value="AHF26040.1"/>
    <property type="molecule type" value="Genomic_DNA"/>
</dbReference>
<comment type="subcellular location">
    <subcellularLocation>
        <location evidence="1">Cell membrane</location>
        <topology evidence="1">Multi-pass membrane protein</topology>
    </subcellularLocation>
</comment>
<evidence type="ECO:0000256" key="5">
    <source>
        <dbReference type="ARBA" id="ARBA00023136"/>
    </source>
</evidence>
<dbReference type="AlphaFoldDB" id="W0FSI2"/>
<protein>
    <submittedName>
        <fullName evidence="8">DMT superfamily drug/metabolite transporter</fullName>
    </submittedName>
</protein>
<evidence type="ECO:0000256" key="3">
    <source>
        <dbReference type="ARBA" id="ARBA00022692"/>
    </source>
</evidence>
<feature type="domain" description="EamA" evidence="7">
    <location>
        <begin position="20"/>
        <end position="146"/>
    </location>
</feature>
<keyword evidence="3 6" id="KW-0812">Transmembrane</keyword>
<feature type="transmembrane region" description="Helical" evidence="6">
    <location>
        <begin position="44"/>
        <end position="63"/>
    </location>
</feature>
<sequence>MSRDVAEVRLLDKPLVNKAFILFAALTWGISFTTMKGLVSEMPVFYLLAVRYAMATVVMALWVRERLLRERGRRTMLLGLALGATGFGAYATQTVGLSMTTPGKNAFLTACYCVMVPFLSWAFGQGRPGARHVLAAVVCVCGIGLVAADGGLPLNRGDVLSLSCGVFYASQFVILSKWGAGVDALVATTWQFAVMAACAATTSWLFEGTYVPPMPTVSDVATMLYLAIVCSCMCFGLLNHAMTRVDPAEGSILSALEAPFGVFNSVLVYHELVTPRLLAGFALIFCAVVMSEAGEELLNRLRQSRTQPVTH</sequence>
<dbReference type="GO" id="GO:0005886">
    <property type="term" value="C:plasma membrane"/>
    <property type="evidence" value="ECO:0007669"/>
    <property type="project" value="UniProtKB-SubCell"/>
</dbReference>
<organism evidence="8">
    <name type="scientific">uncultured bacterium Contigcl_1738</name>
    <dbReference type="NCBI Taxonomy" id="1393655"/>
    <lineage>
        <taxon>Bacteria</taxon>
        <taxon>environmental samples</taxon>
    </lineage>
</organism>
<dbReference type="PANTHER" id="PTHR42920">
    <property type="entry name" value="OS03G0707200 PROTEIN-RELATED"/>
    <property type="match status" value="1"/>
</dbReference>
<feature type="transmembrane region" description="Helical" evidence="6">
    <location>
        <begin position="75"/>
        <end position="93"/>
    </location>
</feature>
<keyword evidence="2" id="KW-1003">Cell membrane</keyword>
<evidence type="ECO:0000256" key="4">
    <source>
        <dbReference type="ARBA" id="ARBA00022989"/>
    </source>
</evidence>
<name>W0FSI2_9BACT</name>
<dbReference type="PANTHER" id="PTHR42920:SF5">
    <property type="entry name" value="EAMA DOMAIN-CONTAINING PROTEIN"/>
    <property type="match status" value="1"/>
</dbReference>
<accession>W0FSI2</accession>